<proteinExistence type="predicted"/>
<organism evidence="1 2">
    <name type="scientific">Candidatus Electrothrix aarhusensis</name>
    <dbReference type="NCBI Taxonomy" id="1859131"/>
    <lineage>
        <taxon>Bacteria</taxon>
        <taxon>Pseudomonadati</taxon>
        <taxon>Thermodesulfobacteriota</taxon>
        <taxon>Desulfobulbia</taxon>
        <taxon>Desulfobulbales</taxon>
        <taxon>Desulfobulbaceae</taxon>
        <taxon>Candidatus Electrothrix</taxon>
    </lineage>
</organism>
<name>A0A3S4T7Y3_9BACT</name>
<accession>A0A3S4T7Y3</accession>
<keyword evidence="2" id="KW-1185">Reference proteome</keyword>
<reference evidence="1 2" key="1">
    <citation type="submission" date="2017-01" db="EMBL/GenBank/DDBJ databases">
        <title>The cable genome- insights into the physiology and evolution of filamentous bacteria capable of sulfide oxidation via long distance electron transfer.</title>
        <authorList>
            <person name="Schreiber L."/>
            <person name="Bjerg J.T."/>
            <person name="Boggild A."/>
            <person name="Van De Vossenberg J."/>
            <person name="Meysman F."/>
            <person name="Nielsen L.P."/>
            <person name="Schramm A."/>
            <person name="Kjeldsen K.U."/>
        </authorList>
    </citation>
    <scope>NUCLEOTIDE SEQUENCE [LARGE SCALE GENOMIC DNA]</scope>
    <source>
        <strain evidence="1">MCF</strain>
    </source>
</reference>
<evidence type="ECO:0000313" key="2">
    <source>
        <dbReference type="Proteomes" id="UP000287853"/>
    </source>
</evidence>
<gene>
    <name evidence="1" type="ORF">H206_01170</name>
</gene>
<protein>
    <submittedName>
        <fullName evidence="1">Uncharacterized protein</fullName>
    </submittedName>
</protein>
<evidence type="ECO:0000313" key="1">
    <source>
        <dbReference type="EMBL" id="RWX44943.1"/>
    </source>
</evidence>
<dbReference type="AlphaFoldDB" id="A0A3S4T7Y3"/>
<dbReference type="EMBL" id="MTKO01000085">
    <property type="protein sequence ID" value="RWX44943.1"/>
    <property type="molecule type" value="Genomic_DNA"/>
</dbReference>
<dbReference type="Proteomes" id="UP000287853">
    <property type="component" value="Unassembled WGS sequence"/>
</dbReference>
<comment type="caution">
    <text evidence="1">The sequence shown here is derived from an EMBL/GenBank/DDBJ whole genome shotgun (WGS) entry which is preliminary data.</text>
</comment>
<sequence length="67" mass="7653">MADITRHKCERCKKFGIEFPTDPKPSDIITCTKCSATVTYENAYSEAEDIVRKLADKVILKRFGKLK</sequence>